<protein>
    <submittedName>
        <fullName evidence="1">Uncharacterized protein</fullName>
    </submittedName>
</protein>
<comment type="caution">
    <text evidence="1">The sequence shown here is derived from an EMBL/GenBank/DDBJ whole genome shotgun (WGS) entry which is preliminary data.</text>
</comment>
<evidence type="ECO:0000313" key="2">
    <source>
        <dbReference type="Proteomes" id="UP000324222"/>
    </source>
</evidence>
<evidence type="ECO:0000313" key="1">
    <source>
        <dbReference type="EMBL" id="MPC45613.1"/>
    </source>
</evidence>
<dbReference type="EMBL" id="VSRR010006812">
    <property type="protein sequence ID" value="MPC45613.1"/>
    <property type="molecule type" value="Genomic_DNA"/>
</dbReference>
<reference evidence="1 2" key="1">
    <citation type="submission" date="2019-05" db="EMBL/GenBank/DDBJ databases">
        <title>Another draft genome of Portunus trituberculatus and its Hox gene families provides insights of decapod evolution.</title>
        <authorList>
            <person name="Jeong J.-H."/>
            <person name="Song I."/>
            <person name="Kim S."/>
            <person name="Choi T."/>
            <person name="Kim D."/>
            <person name="Ryu S."/>
            <person name="Kim W."/>
        </authorList>
    </citation>
    <scope>NUCLEOTIDE SEQUENCE [LARGE SCALE GENOMIC DNA]</scope>
    <source>
        <tissue evidence="1">Muscle</tissue>
    </source>
</reference>
<sequence>MALPDICFQNIRHAWRTQELLKPQVIETPVGLRKLVEECTDKEFSGR</sequence>
<dbReference type="Proteomes" id="UP000324222">
    <property type="component" value="Unassembled WGS sequence"/>
</dbReference>
<accession>A0A5B7FKE1</accession>
<dbReference type="AlphaFoldDB" id="A0A5B7FKE1"/>
<organism evidence="1 2">
    <name type="scientific">Portunus trituberculatus</name>
    <name type="common">Swimming crab</name>
    <name type="synonym">Neptunus trituberculatus</name>
    <dbReference type="NCBI Taxonomy" id="210409"/>
    <lineage>
        <taxon>Eukaryota</taxon>
        <taxon>Metazoa</taxon>
        <taxon>Ecdysozoa</taxon>
        <taxon>Arthropoda</taxon>
        <taxon>Crustacea</taxon>
        <taxon>Multicrustacea</taxon>
        <taxon>Malacostraca</taxon>
        <taxon>Eumalacostraca</taxon>
        <taxon>Eucarida</taxon>
        <taxon>Decapoda</taxon>
        <taxon>Pleocyemata</taxon>
        <taxon>Brachyura</taxon>
        <taxon>Eubrachyura</taxon>
        <taxon>Portunoidea</taxon>
        <taxon>Portunidae</taxon>
        <taxon>Portuninae</taxon>
        <taxon>Portunus</taxon>
    </lineage>
</organism>
<keyword evidence="2" id="KW-1185">Reference proteome</keyword>
<name>A0A5B7FKE1_PORTR</name>
<proteinExistence type="predicted"/>
<gene>
    <name evidence="1" type="ORF">E2C01_039318</name>
</gene>